<feature type="transmembrane region" description="Helical" evidence="6">
    <location>
        <begin position="300"/>
        <end position="319"/>
    </location>
</feature>
<evidence type="ECO:0000256" key="1">
    <source>
        <dbReference type="ARBA" id="ARBA00004651"/>
    </source>
</evidence>
<comment type="caution">
    <text evidence="8">The sequence shown here is derived from an EMBL/GenBank/DDBJ whole genome shotgun (WGS) entry which is preliminary data.</text>
</comment>
<keyword evidence="3 6" id="KW-0812">Transmembrane</keyword>
<proteinExistence type="predicted"/>
<evidence type="ECO:0000256" key="3">
    <source>
        <dbReference type="ARBA" id="ARBA00022692"/>
    </source>
</evidence>
<organism evidence="8 9">
    <name type="scientific">Alistipes finegoldii</name>
    <dbReference type="NCBI Taxonomy" id="214856"/>
    <lineage>
        <taxon>Bacteria</taxon>
        <taxon>Pseudomonadati</taxon>
        <taxon>Bacteroidota</taxon>
        <taxon>Bacteroidia</taxon>
        <taxon>Bacteroidales</taxon>
        <taxon>Rikenellaceae</taxon>
        <taxon>Alistipes</taxon>
    </lineage>
</organism>
<protein>
    <submittedName>
        <fullName evidence="8">ABC transporter permease</fullName>
    </submittedName>
</protein>
<evidence type="ECO:0000256" key="2">
    <source>
        <dbReference type="ARBA" id="ARBA00022475"/>
    </source>
</evidence>
<dbReference type="Gene3D" id="3.40.190.10">
    <property type="entry name" value="Periplasmic binding protein-like II"/>
    <property type="match status" value="1"/>
</dbReference>
<evidence type="ECO:0000259" key="7">
    <source>
        <dbReference type="Pfam" id="PF12698"/>
    </source>
</evidence>
<feature type="transmembrane region" description="Helical" evidence="6">
    <location>
        <begin position="20"/>
        <end position="42"/>
    </location>
</feature>
<comment type="subcellular location">
    <subcellularLocation>
        <location evidence="1">Cell membrane</location>
        <topology evidence="1">Multi-pass membrane protein</topology>
    </subcellularLocation>
</comment>
<gene>
    <name evidence="8" type="primary">natB</name>
    <name evidence="8" type="ORF">CE91St16_32530</name>
</gene>
<keyword evidence="4 6" id="KW-1133">Transmembrane helix</keyword>
<dbReference type="Pfam" id="PF12698">
    <property type="entry name" value="ABC2_membrane_3"/>
    <property type="match status" value="1"/>
</dbReference>
<feature type="transmembrane region" description="Helical" evidence="6">
    <location>
        <begin position="365"/>
        <end position="384"/>
    </location>
</feature>
<feature type="transmembrane region" description="Helical" evidence="6">
    <location>
        <begin position="177"/>
        <end position="197"/>
    </location>
</feature>
<evidence type="ECO:0000313" key="8">
    <source>
        <dbReference type="EMBL" id="GKI20345.1"/>
    </source>
</evidence>
<keyword evidence="2" id="KW-1003">Cell membrane</keyword>
<reference evidence="8" key="1">
    <citation type="submission" date="2022-01" db="EMBL/GenBank/DDBJ databases">
        <title>Novel bile acid biosynthetic pathways are enriched in the microbiome of centenarians.</title>
        <authorList>
            <person name="Sato Y."/>
            <person name="Atarashi K."/>
            <person name="Plichta R.D."/>
            <person name="Arai Y."/>
            <person name="Sasajima S."/>
            <person name="Kearney M.S."/>
            <person name="Suda W."/>
            <person name="Takeshita K."/>
            <person name="Sasaki T."/>
            <person name="Okamoto S."/>
            <person name="Skelly N.A."/>
            <person name="Okamura Y."/>
            <person name="Vlamakis H."/>
            <person name="Li Y."/>
            <person name="Tanoue T."/>
            <person name="Takei H."/>
            <person name="Nittono H."/>
            <person name="Narushima S."/>
            <person name="Irie J."/>
            <person name="Itoh H."/>
            <person name="Moriya K."/>
            <person name="Sugiura Y."/>
            <person name="Suematsu M."/>
            <person name="Moritoki N."/>
            <person name="Shibata S."/>
            <person name="Littman R.D."/>
            <person name="Fischbach A.M."/>
            <person name="Uwamino Y."/>
            <person name="Inoue T."/>
            <person name="Honda A."/>
            <person name="Hattori M."/>
            <person name="Murai T."/>
            <person name="Xavier J.R."/>
            <person name="Hirose N."/>
            <person name="Honda K."/>
        </authorList>
    </citation>
    <scope>NUCLEOTIDE SEQUENCE</scope>
    <source>
        <strain evidence="8">CE91-St16</strain>
    </source>
</reference>
<evidence type="ECO:0000256" key="6">
    <source>
        <dbReference type="SAM" id="Phobius"/>
    </source>
</evidence>
<dbReference type="InterPro" id="IPR013525">
    <property type="entry name" value="ABC2_TM"/>
</dbReference>
<name>A0AA37KRD1_9BACT</name>
<feature type="transmembrane region" description="Helical" evidence="6">
    <location>
        <begin position="231"/>
        <end position="257"/>
    </location>
</feature>
<feature type="transmembrane region" description="Helical" evidence="6">
    <location>
        <begin position="339"/>
        <end position="358"/>
    </location>
</feature>
<dbReference type="AlphaFoldDB" id="A0AA37KRD1"/>
<feature type="transmembrane region" description="Helical" evidence="6">
    <location>
        <begin position="390"/>
        <end position="412"/>
    </location>
</feature>
<evidence type="ECO:0000256" key="4">
    <source>
        <dbReference type="ARBA" id="ARBA00022989"/>
    </source>
</evidence>
<feature type="domain" description="ABC-2 type transporter transmembrane" evidence="7">
    <location>
        <begin position="19"/>
        <end position="412"/>
    </location>
</feature>
<dbReference type="Proteomes" id="UP001055105">
    <property type="component" value="Unassembled WGS sequence"/>
</dbReference>
<evidence type="ECO:0000313" key="9">
    <source>
        <dbReference type="Proteomes" id="UP001055105"/>
    </source>
</evidence>
<dbReference type="GO" id="GO:0005886">
    <property type="term" value="C:plasma membrane"/>
    <property type="evidence" value="ECO:0007669"/>
    <property type="project" value="UniProtKB-SubCell"/>
</dbReference>
<accession>A0AA37KRD1</accession>
<keyword evidence="5 6" id="KW-0472">Membrane</keyword>
<dbReference type="PANTHER" id="PTHR30294:SF29">
    <property type="entry name" value="MULTIDRUG ABC TRANSPORTER PERMEASE YBHS-RELATED"/>
    <property type="match status" value="1"/>
</dbReference>
<dbReference type="GO" id="GO:0140359">
    <property type="term" value="F:ABC-type transporter activity"/>
    <property type="evidence" value="ECO:0007669"/>
    <property type="project" value="InterPro"/>
</dbReference>
<sequence>MSQVSIIIGREFNERVRKKSFIITTLLMPLLMIGLMFAPMLIMKYSRGDEKQIAVIDESGLVAPKLQSGEELVFQTTDLSTEAARKELTDKFGVLYIGSDILTNPNNVKLYVNSSSSLTVESNITGQLEEIIEAEKLKSYNIENLSQILQEVKTTVGMQTFRNDESQEEESQAKSSVIATGVGFVLGMILYMFLLIYGSMVMQSVIEEKNSRVLEVMVSSVRPFDLMLGKILGVASVAVVQVLIWGVLCAVGAAAAVHMMPADVLAGVQAMQQGVPDAAASIDMNPEMLQVMAAVTDFGYILRIFAYLLLFVFGGYLFYSAMFAAVGSAVDSIQDAQQLQTPITIPIILALLVMITVINDPNSQMAFWFSMIPFTSPVVMMARIPYGIPLWEVILSLAILYASFTAMVWLAAKIYRVGIFMYGKKPTFKELYKWIRYKY</sequence>
<dbReference type="PANTHER" id="PTHR30294">
    <property type="entry name" value="MEMBRANE COMPONENT OF ABC TRANSPORTER YHHJ-RELATED"/>
    <property type="match status" value="1"/>
</dbReference>
<dbReference type="RefSeq" id="WP_227042257.1">
    <property type="nucleotide sequence ID" value="NZ_AP025581.1"/>
</dbReference>
<dbReference type="InterPro" id="IPR051449">
    <property type="entry name" value="ABC-2_transporter_component"/>
</dbReference>
<dbReference type="EMBL" id="BQOL01000002">
    <property type="protein sequence ID" value="GKI20345.1"/>
    <property type="molecule type" value="Genomic_DNA"/>
</dbReference>
<evidence type="ECO:0000256" key="5">
    <source>
        <dbReference type="ARBA" id="ARBA00023136"/>
    </source>
</evidence>
<dbReference type="SUPFAM" id="SSF53850">
    <property type="entry name" value="Periplasmic binding protein-like II"/>
    <property type="match status" value="1"/>
</dbReference>